<organism evidence="9 10">
    <name type="scientific">Rhododendron griersonianum</name>
    <dbReference type="NCBI Taxonomy" id="479676"/>
    <lineage>
        <taxon>Eukaryota</taxon>
        <taxon>Viridiplantae</taxon>
        <taxon>Streptophyta</taxon>
        <taxon>Embryophyta</taxon>
        <taxon>Tracheophyta</taxon>
        <taxon>Spermatophyta</taxon>
        <taxon>Magnoliopsida</taxon>
        <taxon>eudicotyledons</taxon>
        <taxon>Gunneridae</taxon>
        <taxon>Pentapetalae</taxon>
        <taxon>asterids</taxon>
        <taxon>Ericales</taxon>
        <taxon>Ericaceae</taxon>
        <taxon>Ericoideae</taxon>
        <taxon>Rhodoreae</taxon>
        <taxon>Rhododendron</taxon>
    </lineage>
</organism>
<dbReference type="GO" id="GO:0046872">
    <property type="term" value="F:metal ion binding"/>
    <property type="evidence" value="ECO:0007669"/>
    <property type="project" value="UniProtKB-KW"/>
</dbReference>
<keyword evidence="3" id="KW-0808">Transferase</keyword>
<dbReference type="Pfam" id="PF05057">
    <property type="entry name" value="DUF676"/>
    <property type="match status" value="1"/>
</dbReference>
<reference evidence="9" key="1">
    <citation type="submission" date="2020-08" db="EMBL/GenBank/DDBJ databases">
        <title>Plant Genome Project.</title>
        <authorList>
            <person name="Zhang R.-G."/>
        </authorList>
    </citation>
    <scope>NUCLEOTIDE SEQUENCE</scope>
    <source>
        <strain evidence="9">WSP0</strain>
        <tissue evidence="9">Leaf</tissue>
    </source>
</reference>
<dbReference type="InterPro" id="IPR050929">
    <property type="entry name" value="PFKA"/>
</dbReference>
<feature type="domain" description="Phosphofructokinase" evidence="7">
    <location>
        <begin position="403"/>
        <end position="568"/>
    </location>
</feature>
<evidence type="ECO:0000259" key="8">
    <source>
        <dbReference type="Pfam" id="PF05057"/>
    </source>
</evidence>
<dbReference type="PANTHER" id="PTHR45770">
    <property type="entry name" value="ATP-DEPENDENT 6-PHOSPHOFRUCTOKINASE 1"/>
    <property type="match status" value="1"/>
</dbReference>
<keyword evidence="4" id="KW-0479">Metal-binding</keyword>
<dbReference type="InterPro" id="IPR029058">
    <property type="entry name" value="AB_hydrolase_fold"/>
</dbReference>
<feature type="domain" description="DUF676" evidence="8">
    <location>
        <begin position="38"/>
        <end position="259"/>
    </location>
</feature>
<keyword evidence="10" id="KW-1185">Reference proteome</keyword>
<dbReference type="Gene3D" id="3.40.50.450">
    <property type="match status" value="1"/>
</dbReference>
<evidence type="ECO:0000256" key="2">
    <source>
        <dbReference type="ARBA" id="ARBA00022533"/>
    </source>
</evidence>
<dbReference type="PRINTS" id="PR00476">
    <property type="entry name" value="PHFRCTKINASE"/>
</dbReference>
<evidence type="ECO:0000256" key="1">
    <source>
        <dbReference type="ARBA" id="ARBA00001946"/>
    </source>
</evidence>
<keyword evidence="5" id="KW-0418">Kinase</keyword>
<evidence type="ECO:0000313" key="10">
    <source>
        <dbReference type="Proteomes" id="UP000823749"/>
    </source>
</evidence>
<evidence type="ECO:0000256" key="3">
    <source>
        <dbReference type="ARBA" id="ARBA00022679"/>
    </source>
</evidence>
<dbReference type="InterPro" id="IPR022953">
    <property type="entry name" value="ATP_PFK"/>
</dbReference>
<dbReference type="SUPFAM" id="SSF53474">
    <property type="entry name" value="alpha/beta-Hydrolases"/>
    <property type="match status" value="1"/>
</dbReference>
<dbReference type="EMBL" id="JACTNZ010000003">
    <property type="protein sequence ID" value="KAG5558285.1"/>
    <property type="molecule type" value="Genomic_DNA"/>
</dbReference>
<dbReference type="GO" id="GO:0006002">
    <property type="term" value="P:fructose 6-phosphate metabolic process"/>
    <property type="evidence" value="ECO:0007669"/>
    <property type="project" value="InterPro"/>
</dbReference>
<dbReference type="InterPro" id="IPR035966">
    <property type="entry name" value="PKF_sf"/>
</dbReference>
<dbReference type="SUPFAM" id="SSF53784">
    <property type="entry name" value="Phosphofructokinase"/>
    <property type="match status" value="2"/>
</dbReference>
<accession>A0AAV6L0S3</accession>
<evidence type="ECO:0000256" key="4">
    <source>
        <dbReference type="ARBA" id="ARBA00022723"/>
    </source>
</evidence>
<sequence>MSEARGMGNGSVKNGVCSSESVNGGQDMWSCDKSAAASADHLVVMVHGILGSSKDWKFAAEQFVRMIPDKVFVHRSERNTASLTLDGVDVMGDRLAEEILELIKQKPSLRKISFVAHSVGGLVARYVIGRLFRPPRSNNTEDSLPKSCEELSKGTIGGLEPMNFITAATPHLGSRGNKQVPFLFGSPALETTARVVIHLIFRRTGRHLFLVDNDDGKPPLLKRMIEDYGECCYMSALGSFKRRVAYSNVRHDHIVGWRTSSIRRNSELPKWEDSLNEKYPHIVFEEHCKACDMEQCEPTALANDCSDKLEEELVTGLSRVSWEKVDVSFHSCKQRSAAHSLIQSYPNPLQRSQAYAIVKQTFVSPKDVVAEEIVIQKNSPRGVHFRRAGPRERVYFKSEEVRACIVTCGGLCPGINTVIREIVCGLNYMYGIDNILGIEGGYRGFYSKNTMQLTPKVVNDIHKRGGTFLQTSRGGHDTNKIVDNIHDRGINQVYIIGGDGTQKGAAAIYKVLNSINMILFLSYSLFARSVPCKMLNVHTFVKEVAKRGLQVAVAGIPKTIDNDIAVKSYQPFPYFVVVRSMHASNVNLKAELQNFDNLCSLKFGCEFMGIFITIGSNILNLFQVIDKSFGFDTAVEEAQRAINAAHVEVESVENGVGIVKLMGRYSGFIAMFATLASRDVDCCLIPESHFYLEGQGGLFEFIEQRVKENGHMVIVLAEGAGQEYLSQSMHPVDEKDASGNRLLLDVGLWLTQKIKVLYHFLYKLIFLFFISFDPTYMIRAIPSNASDNIYCTLLAQSAVHGAMAGYTGFTVGPVNSRHAYIPISRVTETHNVVKVTDRMWARLLASTNQPSFLQNEEGTESFDKKTLDVIN</sequence>
<dbReference type="GO" id="GO:0003872">
    <property type="term" value="F:6-phosphofructokinase activity"/>
    <property type="evidence" value="ECO:0007669"/>
    <property type="project" value="InterPro"/>
</dbReference>
<dbReference type="Proteomes" id="UP000823749">
    <property type="component" value="Chromosome 3"/>
</dbReference>
<comment type="caution">
    <text evidence="9">The sequence shown here is derived from an EMBL/GenBank/DDBJ whole genome shotgun (WGS) entry which is preliminary data.</text>
</comment>
<dbReference type="FunFam" id="3.40.50.1820:FF:000188">
    <property type="entry name" value="putative lipase ROG1 isoform X1"/>
    <property type="match status" value="1"/>
</dbReference>
<feature type="domain" description="Phosphofructokinase" evidence="7">
    <location>
        <begin position="599"/>
        <end position="800"/>
    </location>
</feature>
<evidence type="ECO:0000256" key="5">
    <source>
        <dbReference type="ARBA" id="ARBA00022777"/>
    </source>
</evidence>
<dbReference type="AlphaFoldDB" id="A0AAV6L0S3"/>
<dbReference type="Gene3D" id="3.40.50.460">
    <property type="entry name" value="Phosphofructokinase domain"/>
    <property type="match status" value="1"/>
</dbReference>
<evidence type="ECO:0000313" key="9">
    <source>
        <dbReference type="EMBL" id="KAG5558285.1"/>
    </source>
</evidence>
<dbReference type="Gene3D" id="3.40.50.1820">
    <property type="entry name" value="alpha/beta hydrolase"/>
    <property type="match status" value="1"/>
</dbReference>
<protein>
    <recommendedName>
        <fullName evidence="11">Phosphofructokinase</fullName>
    </recommendedName>
</protein>
<evidence type="ECO:0008006" key="11">
    <source>
        <dbReference type="Google" id="ProtNLM"/>
    </source>
</evidence>
<dbReference type="Pfam" id="PF00365">
    <property type="entry name" value="PFK"/>
    <property type="match status" value="2"/>
</dbReference>
<evidence type="ECO:0000256" key="6">
    <source>
        <dbReference type="ARBA" id="ARBA00022842"/>
    </source>
</evidence>
<name>A0AAV6L0S3_9ERIC</name>
<gene>
    <name evidence="9" type="ORF">RHGRI_008269</name>
</gene>
<keyword evidence="6" id="KW-0460">Magnesium</keyword>
<evidence type="ECO:0000259" key="7">
    <source>
        <dbReference type="Pfam" id="PF00365"/>
    </source>
</evidence>
<dbReference type="InterPro" id="IPR000023">
    <property type="entry name" value="Phosphofructokinase_dom"/>
</dbReference>
<proteinExistence type="predicted"/>
<comment type="cofactor">
    <cofactor evidence="1">
        <name>Mg(2+)</name>
        <dbReference type="ChEBI" id="CHEBI:18420"/>
    </cofactor>
</comment>
<keyword evidence="2" id="KW-0021">Allosteric enzyme</keyword>
<dbReference type="InterPro" id="IPR007751">
    <property type="entry name" value="DUF676_lipase-like"/>
</dbReference>